<accession>A0ABN3F369</accession>
<comment type="caution">
    <text evidence="2">The sequence shown here is derived from an EMBL/GenBank/DDBJ whole genome shotgun (WGS) entry which is preliminary data.</text>
</comment>
<dbReference type="Proteomes" id="UP001500305">
    <property type="component" value="Unassembled WGS sequence"/>
</dbReference>
<name>A0ABN3F369_9ACTN</name>
<feature type="region of interest" description="Disordered" evidence="1">
    <location>
        <begin position="1"/>
        <end position="31"/>
    </location>
</feature>
<reference evidence="2 3" key="1">
    <citation type="journal article" date="2019" name="Int. J. Syst. Evol. Microbiol.">
        <title>The Global Catalogue of Microorganisms (GCM) 10K type strain sequencing project: providing services to taxonomists for standard genome sequencing and annotation.</title>
        <authorList>
            <consortium name="The Broad Institute Genomics Platform"/>
            <consortium name="The Broad Institute Genome Sequencing Center for Infectious Disease"/>
            <person name="Wu L."/>
            <person name="Ma J."/>
        </authorList>
    </citation>
    <scope>NUCLEOTIDE SEQUENCE [LARGE SCALE GENOMIC DNA]</scope>
    <source>
        <strain evidence="2 3">JCM 7356</strain>
    </source>
</reference>
<protein>
    <submittedName>
        <fullName evidence="2">Uncharacterized protein</fullName>
    </submittedName>
</protein>
<proteinExistence type="predicted"/>
<dbReference type="EMBL" id="BAAATR010000125">
    <property type="protein sequence ID" value="GAA2283562.1"/>
    <property type="molecule type" value="Genomic_DNA"/>
</dbReference>
<evidence type="ECO:0000256" key="1">
    <source>
        <dbReference type="SAM" id="MobiDB-lite"/>
    </source>
</evidence>
<evidence type="ECO:0000313" key="2">
    <source>
        <dbReference type="EMBL" id="GAA2283562.1"/>
    </source>
</evidence>
<keyword evidence="3" id="KW-1185">Reference proteome</keyword>
<gene>
    <name evidence="2" type="ORF">GCM10010430_81090</name>
</gene>
<organism evidence="2 3">
    <name type="scientific">Kitasatospora cystarginea</name>
    <dbReference type="NCBI Taxonomy" id="58350"/>
    <lineage>
        <taxon>Bacteria</taxon>
        <taxon>Bacillati</taxon>
        <taxon>Actinomycetota</taxon>
        <taxon>Actinomycetes</taxon>
        <taxon>Kitasatosporales</taxon>
        <taxon>Streptomycetaceae</taxon>
        <taxon>Kitasatospora</taxon>
    </lineage>
</organism>
<evidence type="ECO:0000313" key="3">
    <source>
        <dbReference type="Proteomes" id="UP001500305"/>
    </source>
</evidence>
<sequence>MRVGAVDGFFMDTPDTPANREAFGGPTAPDGSAVAFPQARVVTLSEAGTHAVLDARIGGLNRGELELATPLADAARDMLVLGVSLSGRLRKSFGG</sequence>